<proteinExistence type="predicted"/>
<keyword evidence="2" id="KW-1185">Reference proteome</keyword>
<name>A0A1I8AW48_9BILA</name>
<feature type="compositionally biased region" description="Low complexity" evidence="1">
    <location>
        <begin position="250"/>
        <end position="264"/>
    </location>
</feature>
<reference evidence="3" key="1">
    <citation type="submission" date="2016-11" db="UniProtKB">
        <authorList>
            <consortium name="WormBaseParasite"/>
        </authorList>
    </citation>
    <scope>IDENTIFICATION</scope>
</reference>
<evidence type="ECO:0000256" key="1">
    <source>
        <dbReference type="SAM" id="MobiDB-lite"/>
    </source>
</evidence>
<evidence type="ECO:0000313" key="2">
    <source>
        <dbReference type="Proteomes" id="UP000095287"/>
    </source>
</evidence>
<organism evidence="2 3">
    <name type="scientific">Steinernema glaseri</name>
    <dbReference type="NCBI Taxonomy" id="37863"/>
    <lineage>
        <taxon>Eukaryota</taxon>
        <taxon>Metazoa</taxon>
        <taxon>Ecdysozoa</taxon>
        <taxon>Nematoda</taxon>
        <taxon>Chromadorea</taxon>
        <taxon>Rhabditida</taxon>
        <taxon>Tylenchina</taxon>
        <taxon>Panagrolaimomorpha</taxon>
        <taxon>Strongyloidoidea</taxon>
        <taxon>Steinernematidae</taxon>
        <taxon>Steinernema</taxon>
    </lineage>
</organism>
<evidence type="ECO:0000313" key="3">
    <source>
        <dbReference type="WBParaSite" id="L893_g9692.t1"/>
    </source>
</evidence>
<sequence>MAFYFALLNVSNAHLDNRMHHGNRRSRSSSSRPTHADRRHSFSSMTSNEAVNDYRLLPRPRILSSQSVVRPPTPPQRRSSENIADNAERNGESSSGTPKTERRCSRDRCDSSTSTCQPKNLTQNQLRNIKKVTFETDRNGDVVDHHTRGVSFLGDPEAWVSETTGSQTVGHRQPSGENHEIRWKWIAKLRNLSVEQRELKAHRQNKLLADASTADGETEIWECLPPPTYPGIIDTPREAPIKTSFEESSESSFESASRSTSDRSSVGDLFDEKQPNKRKFSGIHRISRKPWRIITESSALDASWRTTKSVVTSEIFERIFSNRQRSDAFRILGDNANCSEPISVVN</sequence>
<dbReference type="WBParaSite" id="L893_g9692.t1">
    <property type="protein sequence ID" value="L893_g9692.t1"/>
    <property type="gene ID" value="L893_g9692"/>
</dbReference>
<protein>
    <submittedName>
        <fullName evidence="3">Uncharacterized protein</fullName>
    </submittedName>
</protein>
<dbReference type="AlphaFoldDB" id="A0A1I8AW48"/>
<feature type="region of interest" description="Disordered" evidence="1">
    <location>
        <begin position="18"/>
        <end position="116"/>
    </location>
</feature>
<accession>A0A1I8AW48</accession>
<dbReference type="Proteomes" id="UP000095287">
    <property type="component" value="Unplaced"/>
</dbReference>
<feature type="region of interest" description="Disordered" evidence="1">
    <location>
        <begin position="243"/>
        <end position="273"/>
    </location>
</feature>
<feature type="compositionally biased region" description="Basic and acidic residues" evidence="1">
    <location>
        <begin position="99"/>
        <end position="110"/>
    </location>
</feature>